<dbReference type="AlphaFoldDB" id="A0A1R2B8X4"/>
<dbReference type="Proteomes" id="UP000187209">
    <property type="component" value="Unassembled WGS sequence"/>
</dbReference>
<name>A0A1R2B8X4_9CILI</name>
<evidence type="ECO:0000313" key="2">
    <source>
        <dbReference type="Proteomes" id="UP000187209"/>
    </source>
</evidence>
<sequence>MDLALTVSRLRMIKISNNSPRTSASPCNSLPHSPRIPLSIQRLINKPRGNISFIPSLVLTKRKRKTVVIPQVHRKYHEGCYYNRKVVDPVEKFFRVV</sequence>
<gene>
    <name evidence="1" type="ORF">SteCoe_28136</name>
</gene>
<evidence type="ECO:0000313" key="1">
    <source>
        <dbReference type="EMBL" id="OMJ73224.1"/>
    </source>
</evidence>
<accession>A0A1R2B8X4</accession>
<organism evidence="1 2">
    <name type="scientific">Stentor coeruleus</name>
    <dbReference type="NCBI Taxonomy" id="5963"/>
    <lineage>
        <taxon>Eukaryota</taxon>
        <taxon>Sar</taxon>
        <taxon>Alveolata</taxon>
        <taxon>Ciliophora</taxon>
        <taxon>Postciliodesmatophora</taxon>
        <taxon>Heterotrichea</taxon>
        <taxon>Heterotrichida</taxon>
        <taxon>Stentoridae</taxon>
        <taxon>Stentor</taxon>
    </lineage>
</organism>
<reference evidence="1 2" key="1">
    <citation type="submission" date="2016-11" db="EMBL/GenBank/DDBJ databases">
        <title>The macronuclear genome of Stentor coeruleus: a giant cell with tiny introns.</title>
        <authorList>
            <person name="Slabodnick M."/>
            <person name="Ruby J.G."/>
            <person name="Reiff S.B."/>
            <person name="Swart E.C."/>
            <person name="Gosai S."/>
            <person name="Prabakaran S."/>
            <person name="Witkowska E."/>
            <person name="Larue G.E."/>
            <person name="Fisher S."/>
            <person name="Freeman R.M."/>
            <person name="Gunawardena J."/>
            <person name="Chu W."/>
            <person name="Stover N.A."/>
            <person name="Gregory B.D."/>
            <person name="Nowacki M."/>
            <person name="Derisi J."/>
            <person name="Roy S.W."/>
            <person name="Marshall W.F."/>
            <person name="Sood P."/>
        </authorList>
    </citation>
    <scope>NUCLEOTIDE SEQUENCE [LARGE SCALE GENOMIC DNA]</scope>
    <source>
        <strain evidence="1">WM001</strain>
    </source>
</reference>
<dbReference type="EMBL" id="MPUH01000837">
    <property type="protein sequence ID" value="OMJ73224.1"/>
    <property type="molecule type" value="Genomic_DNA"/>
</dbReference>
<proteinExistence type="predicted"/>
<protein>
    <submittedName>
        <fullName evidence="1">Uncharacterized protein</fullName>
    </submittedName>
</protein>
<comment type="caution">
    <text evidence="1">The sequence shown here is derived from an EMBL/GenBank/DDBJ whole genome shotgun (WGS) entry which is preliminary data.</text>
</comment>
<keyword evidence="2" id="KW-1185">Reference proteome</keyword>